<dbReference type="AlphaFoldDB" id="A0A831TGZ9"/>
<dbReference type="EMBL" id="DSIY01000252">
    <property type="protein sequence ID" value="HEG91909.1"/>
    <property type="molecule type" value="Genomic_DNA"/>
</dbReference>
<keyword evidence="5" id="KW-0411">Iron-sulfur</keyword>
<evidence type="ECO:0000256" key="2">
    <source>
        <dbReference type="ARBA" id="ARBA00022723"/>
    </source>
</evidence>
<dbReference type="GO" id="GO:0051539">
    <property type="term" value="F:4 iron, 4 sulfur cluster binding"/>
    <property type="evidence" value="ECO:0007669"/>
    <property type="project" value="UniProtKB-KW"/>
</dbReference>
<keyword evidence="1" id="KW-0004">4Fe-4S</keyword>
<dbReference type="Pfam" id="PF12831">
    <property type="entry name" value="FAD_oxidored"/>
    <property type="match status" value="1"/>
</dbReference>
<accession>A0A831TGZ9</accession>
<evidence type="ECO:0000256" key="3">
    <source>
        <dbReference type="ARBA" id="ARBA00023002"/>
    </source>
</evidence>
<dbReference type="SUPFAM" id="SSF51905">
    <property type="entry name" value="FAD/NAD(P)-binding domain"/>
    <property type="match status" value="1"/>
</dbReference>
<dbReference type="GO" id="GO:0016491">
    <property type="term" value="F:oxidoreductase activity"/>
    <property type="evidence" value="ECO:0007669"/>
    <property type="project" value="UniProtKB-KW"/>
</dbReference>
<organism evidence="6">
    <name type="scientific">Thermorudis peleae</name>
    <dbReference type="NCBI Taxonomy" id="1382356"/>
    <lineage>
        <taxon>Bacteria</taxon>
        <taxon>Pseudomonadati</taxon>
        <taxon>Thermomicrobiota</taxon>
        <taxon>Thermomicrobia</taxon>
        <taxon>Thermomicrobia incertae sedis</taxon>
        <taxon>Thermorudis</taxon>
    </lineage>
</organism>
<proteinExistence type="predicted"/>
<dbReference type="PANTHER" id="PTHR43498:SF1">
    <property type="entry name" value="COB--COM HETERODISULFIDE REDUCTASE IRON-SULFUR SUBUNIT A"/>
    <property type="match status" value="1"/>
</dbReference>
<reference evidence="6" key="1">
    <citation type="journal article" date="2020" name="mSystems">
        <title>Genome- and Community-Level Interaction Insights into Carbon Utilization and Element Cycling Functions of Hydrothermarchaeota in Hydrothermal Sediment.</title>
        <authorList>
            <person name="Zhou Z."/>
            <person name="Liu Y."/>
            <person name="Xu W."/>
            <person name="Pan J."/>
            <person name="Luo Z.H."/>
            <person name="Li M."/>
        </authorList>
    </citation>
    <scope>NUCLEOTIDE SEQUENCE [LARGE SCALE GENOMIC DNA]</scope>
    <source>
        <strain evidence="6">SpSt-210</strain>
    </source>
</reference>
<evidence type="ECO:0000256" key="1">
    <source>
        <dbReference type="ARBA" id="ARBA00022485"/>
    </source>
</evidence>
<dbReference type="GO" id="GO:0046872">
    <property type="term" value="F:metal ion binding"/>
    <property type="evidence" value="ECO:0007669"/>
    <property type="project" value="UniProtKB-KW"/>
</dbReference>
<sequence length="453" mass="49591">MTEAELYAVVRREKPEITRVEADVCVVGAGMSGTTAAIMLGRRGRRVVLIDACPWIGGQAIGVPIGTIGGLFSSGPEPYLLTPIFASELLEELGRQDACYFQRSRRARTVNVVYDDVALMRIFERKAREAGVRTILGGVVTEARIEGRRLRAVRVATRFGLCEVEADAFVDTSGDAALTWVAGLSCRTASFPIYGTQMCILEGVEYGDASRAREIGFEAERLFREKGKEYGLTRHEGVIFPLPSRGMAVLNVTHVATPLDPVRFWEEASVGREEAERSVALLKAEYPEVFGRAHVRSLGHPGIRQTRSIVGAYMLTVEDVREGRRFPDAIARVAWPIELHDTAAGFRWEPFPDGHLHYIPLRSLIHAEADNLIAAGRCIDADPLALSSIRVMGPCIAMAVAAAETVDLFLDGARSLHEVDAARVQERIRPNLEGTVSWPAEVATRPSGQSLVS</sequence>
<keyword evidence="4" id="KW-0408">Iron</keyword>
<evidence type="ECO:0000256" key="4">
    <source>
        <dbReference type="ARBA" id="ARBA00023004"/>
    </source>
</evidence>
<dbReference type="InterPro" id="IPR036188">
    <property type="entry name" value="FAD/NAD-bd_sf"/>
</dbReference>
<evidence type="ECO:0000256" key="5">
    <source>
        <dbReference type="ARBA" id="ARBA00023014"/>
    </source>
</evidence>
<keyword evidence="3" id="KW-0560">Oxidoreductase</keyword>
<protein>
    <submittedName>
        <fullName evidence="6">FAD-dependent oxidoreductase</fullName>
    </submittedName>
</protein>
<dbReference type="PANTHER" id="PTHR43498">
    <property type="entry name" value="FERREDOXIN:COB-COM HETERODISULFIDE REDUCTASE SUBUNIT A"/>
    <property type="match status" value="1"/>
</dbReference>
<dbReference type="Gene3D" id="3.50.50.60">
    <property type="entry name" value="FAD/NAD(P)-binding domain"/>
    <property type="match status" value="1"/>
</dbReference>
<comment type="caution">
    <text evidence="6">The sequence shown here is derived from an EMBL/GenBank/DDBJ whole genome shotgun (WGS) entry which is preliminary data.</text>
</comment>
<evidence type="ECO:0000313" key="6">
    <source>
        <dbReference type="EMBL" id="HEG91909.1"/>
    </source>
</evidence>
<gene>
    <name evidence="6" type="ORF">ENP34_10800</name>
</gene>
<keyword evidence="2" id="KW-0479">Metal-binding</keyword>
<dbReference type="InterPro" id="IPR039650">
    <property type="entry name" value="HdrA-like"/>
</dbReference>
<name>A0A831TGZ9_9BACT</name>